<name>A0ABT8SGF9_9BURK</name>
<accession>A0ABT8SGF9</accession>
<gene>
    <name evidence="2" type="ORF">Q2T77_34855</name>
</gene>
<sequence>MKAASMYEQALGESFNSLPLAVQRFHTLVGRHELHGWVDTDAPSTLAARLLALCLGTPRRATSGPIRFELQAAPEAETWTRHFPGQKMTSRMRLDARQVVEHLGAARLTFSLCEAGGQLEMRLIGLHFLGVRCPHWLLPRVVAEETGQSDRLHFRVQASLPAIGTVASYRGHLTISEKEPV</sequence>
<proteinExistence type="predicted"/>
<dbReference type="EMBL" id="JAUKVY010000040">
    <property type="protein sequence ID" value="MDO1537439.1"/>
    <property type="molecule type" value="Genomic_DNA"/>
</dbReference>
<dbReference type="InterPro" id="IPR025311">
    <property type="entry name" value="DUF4166"/>
</dbReference>
<keyword evidence="3" id="KW-1185">Reference proteome</keyword>
<comment type="caution">
    <text evidence="2">The sequence shown here is derived from an EMBL/GenBank/DDBJ whole genome shotgun (WGS) entry which is preliminary data.</text>
</comment>
<evidence type="ECO:0000313" key="3">
    <source>
        <dbReference type="Proteomes" id="UP001169027"/>
    </source>
</evidence>
<organism evidence="2 3">
    <name type="scientific">Variovorax ginsengisoli</name>
    <dbReference type="NCBI Taxonomy" id="363844"/>
    <lineage>
        <taxon>Bacteria</taxon>
        <taxon>Pseudomonadati</taxon>
        <taxon>Pseudomonadota</taxon>
        <taxon>Betaproteobacteria</taxon>
        <taxon>Burkholderiales</taxon>
        <taxon>Comamonadaceae</taxon>
        <taxon>Variovorax</taxon>
    </lineage>
</organism>
<evidence type="ECO:0000313" key="2">
    <source>
        <dbReference type="EMBL" id="MDO1537439.1"/>
    </source>
</evidence>
<protein>
    <submittedName>
        <fullName evidence="2">DUF4166 domain-containing protein</fullName>
    </submittedName>
</protein>
<dbReference type="RefSeq" id="WP_301815834.1">
    <property type="nucleotide sequence ID" value="NZ_JAUJZH010000040.1"/>
</dbReference>
<reference evidence="2" key="1">
    <citation type="submission" date="2023-06" db="EMBL/GenBank/DDBJ databases">
        <authorList>
            <person name="Jiang Y."/>
            <person name="Liu Q."/>
        </authorList>
    </citation>
    <scope>NUCLEOTIDE SEQUENCE</scope>
    <source>
        <strain evidence="2">CGMCC 1.12090</strain>
    </source>
</reference>
<dbReference type="Pfam" id="PF13761">
    <property type="entry name" value="DUF4166"/>
    <property type="match status" value="1"/>
</dbReference>
<evidence type="ECO:0000259" key="1">
    <source>
        <dbReference type="Pfam" id="PF13761"/>
    </source>
</evidence>
<dbReference type="Proteomes" id="UP001169027">
    <property type="component" value="Unassembled WGS sequence"/>
</dbReference>
<feature type="domain" description="DUF4166" evidence="1">
    <location>
        <begin position="18"/>
        <end position="173"/>
    </location>
</feature>